<evidence type="ECO:0000313" key="4">
    <source>
        <dbReference type="Proteomes" id="UP001215280"/>
    </source>
</evidence>
<feature type="chain" id="PRO_5041903433" description="LysM domain-containing protein" evidence="2">
    <location>
        <begin position="22"/>
        <end position="219"/>
    </location>
</feature>
<keyword evidence="2" id="KW-0732">Signal</keyword>
<comment type="caution">
    <text evidence="3">The sequence shown here is derived from an EMBL/GenBank/DDBJ whole genome shotgun (WGS) entry which is preliminary data.</text>
</comment>
<feature type="region of interest" description="Disordered" evidence="1">
    <location>
        <begin position="36"/>
        <end position="58"/>
    </location>
</feature>
<feature type="compositionally biased region" description="Polar residues" evidence="1">
    <location>
        <begin position="36"/>
        <end position="48"/>
    </location>
</feature>
<evidence type="ECO:0008006" key="5">
    <source>
        <dbReference type="Google" id="ProtNLM"/>
    </source>
</evidence>
<evidence type="ECO:0000256" key="1">
    <source>
        <dbReference type="SAM" id="MobiDB-lite"/>
    </source>
</evidence>
<organism evidence="3 4">
    <name type="scientific">Mycena maculata</name>
    <dbReference type="NCBI Taxonomy" id="230809"/>
    <lineage>
        <taxon>Eukaryota</taxon>
        <taxon>Fungi</taxon>
        <taxon>Dikarya</taxon>
        <taxon>Basidiomycota</taxon>
        <taxon>Agaricomycotina</taxon>
        <taxon>Agaricomycetes</taxon>
        <taxon>Agaricomycetidae</taxon>
        <taxon>Agaricales</taxon>
        <taxon>Marasmiineae</taxon>
        <taxon>Mycenaceae</taxon>
        <taxon>Mycena</taxon>
    </lineage>
</organism>
<dbReference type="EMBL" id="JARJLG010000185">
    <property type="protein sequence ID" value="KAJ7731125.1"/>
    <property type="molecule type" value="Genomic_DNA"/>
</dbReference>
<reference evidence="3" key="1">
    <citation type="submission" date="2023-03" db="EMBL/GenBank/DDBJ databases">
        <title>Massive genome expansion in bonnet fungi (Mycena s.s.) driven by repeated elements and novel gene families across ecological guilds.</title>
        <authorList>
            <consortium name="Lawrence Berkeley National Laboratory"/>
            <person name="Harder C.B."/>
            <person name="Miyauchi S."/>
            <person name="Viragh M."/>
            <person name="Kuo A."/>
            <person name="Thoen E."/>
            <person name="Andreopoulos B."/>
            <person name="Lu D."/>
            <person name="Skrede I."/>
            <person name="Drula E."/>
            <person name="Henrissat B."/>
            <person name="Morin E."/>
            <person name="Kohler A."/>
            <person name="Barry K."/>
            <person name="LaButti K."/>
            <person name="Morin E."/>
            <person name="Salamov A."/>
            <person name="Lipzen A."/>
            <person name="Mereny Z."/>
            <person name="Hegedus B."/>
            <person name="Baldrian P."/>
            <person name="Stursova M."/>
            <person name="Weitz H."/>
            <person name="Taylor A."/>
            <person name="Grigoriev I.V."/>
            <person name="Nagy L.G."/>
            <person name="Martin F."/>
            <person name="Kauserud H."/>
        </authorList>
    </citation>
    <scope>NUCLEOTIDE SEQUENCE</scope>
    <source>
        <strain evidence="3">CBHHK188m</strain>
    </source>
</reference>
<evidence type="ECO:0000313" key="3">
    <source>
        <dbReference type="EMBL" id="KAJ7731125.1"/>
    </source>
</evidence>
<gene>
    <name evidence="3" type="ORF">DFH07DRAFT_945219</name>
</gene>
<keyword evidence="4" id="KW-1185">Reference proteome</keyword>
<sequence length="219" mass="22707">MAPYQRAIVVLAAFLFTGAHALPSGARLFERQDNSSSLVPTGTMTSSAPIDATATSTVSSPSPSQFILFEQQPCQTLSPPVTDGQTCDVLLGNKTLFFELNPDVAPSCNNPGLVPKQPYCLAPFTGSLPVTPNGNITNTCAGTAVAHSNDTCADMAVRNNITVLALQLMNPEIMIGSECKGLVADDAYCVNPMANSPVVNTAFLGMTTSSSTNATTTGA</sequence>
<dbReference type="Proteomes" id="UP001215280">
    <property type="component" value="Unassembled WGS sequence"/>
</dbReference>
<dbReference type="AlphaFoldDB" id="A0AAD7MTA3"/>
<feature type="signal peptide" evidence="2">
    <location>
        <begin position="1"/>
        <end position="21"/>
    </location>
</feature>
<dbReference type="Gene3D" id="3.10.350.10">
    <property type="entry name" value="LysM domain"/>
    <property type="match status" value="1"/>
</dbReference>
<proteinExistence type="predicted"/>
<accession>A0AAD7MTA3</accession>
<protein>
    <recommendedName>
        <fullName evidence="5">LysM domain-containing protein</fullName>
    </recommendedName>
</protein>
<name>A0AAD7MTA3_9AGAR</name>
<evidence type="ECO:0000256" key="2">
    <source>
        <dbReference type="SAM" id="SignalP"/>
    </source>
</evidence>
<dbReference type="InterPro" id="IPR036779">
    <property type="entry name" value="LysM_dom_sf"/>
</dbReference>